<dbReference type="Pfam" id="PF00933">
    <property type="entry name" value="Glyco_hydro_3"/>
    <property type="match status" value="1"/>
</dbReference>
<dbReference type="PANTHER" id="PTHR30480:SF16">
    <property type="entry name" value="GLYCOSIDE HYDROLASE FAMILY 3 DOMAIN PROTEIN"/>
    <property type="match status" value="1"/>
</dbReference>
<dbReference type="SUPFAM" id="SSF51445">
    <property type="entry name" value="(Trans)glycosidases"/>
    <property type="match status" value="1"/>
</dbReference>
<reference evidence="6 7" key="1">
    <citation type="submission" date="2017-11" db="EMBL/GenBank/DDBJ databases">
        <title>Rhodohalobacter 15182 sp. nov., isolated from a salt lake.</title>
        <authorList>
            <person name="Han S."/>
        </authorList>
    </citation>
    <scope>NUCLEOTIDE SEQUENCE [LARGE SCALE GENOMIC DNA]</scope>
    <source>
        <strain evidence="6 7">15182</strain>
    </source>
</reference>
<keyword evidence="7" id="KW-1185">Reference proteome</keyword>
<evidence type="ECO:0000313" key="6">
    <source>
        <dbReference type="EMBL" id="PKD43076.1"/>
    </source>
</evidence>
<dbReference type="OrthoDB" id="9805821at2"/>
<evidence type="ECO:0000256" key="1">
    <source>
        <dbReference type="ARBA" id="ARBA00005336"/>
    </source>
</evidence>
<dbReference type="GO" id="GO:0009254">
    <property type="term" value="P:peptidoglycan turnover"/>
    <property type="evidence" value="ECO:0007669"/>
    <property type="project" value="TreeGrafter"/>
</dbReference>
<dbReference type="Proteomes" id="UP000233398">
    <property type="component" value="Unassembled WGS sequence"/>
</dbReference>
<dbReference type="AlphaFoldDB" id="A0A2N0VFV8"/>
<dbReference type="Gene3D" id="3.20.20.300">
    <property type="entry name" value="Glycoside hydrolase, family 3, N-terminal domain"/>
    <property type="match status" value="1"/>
</dbReference>
<accession>A0A2N0VFV8</accession>
<dbReference type="InterPro" id="IPR017853">
    <property type="entry name" value="GH"/>
</dbReference>
<sequence>MEKLHFSILLLIFLFFCNTSCSQPVTDETIPLDEKIGELLMVGFKGFAIEDTSHIIRDIQDYHLGGVILFDYDVPTSTPQRNIQSFEQVLNLNSELQKLSDKQLLIAIDQEGGRVARLKPDRGFELHVSAQYLGQIDDTDTTRSYASSMSEQLNELGFNINFAPVVDLNTNPQNPVIGAIERSFGADPDLVTKHASIFLNEFEKNGIIGVIKHFPGHGSAWNDSHVGMADVTETWDDSELKPYQNLIESDRNFAIMTAHVFNENLDTEFPATLSRTVQTDLLRDQLRYEGVLFSDDMQMEAIRSFYGLEMAIIQTINAGVDILVFGNNSIYDPEIVPKAVEIIKNSIQSGEIPEDRIHESYERVQALKEKLSDG</sequence>
<comment type="caution">
    <text evidence="6">The sequence shown here is derived from an EMBL/GenBank/DDBJ whole genome shotgun (WGS) entry which is preliminary data.</text>
</comment>
<proteinExistence type="inferred from homology"/>
<evidence type="ECO:0000256" key="2">
    <source>
        <dbReference type="ARBA" id="ARBA00022801"/>
    </source>
</evidence>
<evidence type="ECO:0000256" key="4">
    <source>
        <dbReference type="SAM" id="SignalP"/>
    </source>
</evidence>
<keyword evidence="4" id="KW-0732">Signal</keyword>
<keyword evidence="2 6" id="KW-0378">Hydrolase</keyword>
<feature type="domain" description="Glycoside hydrolase family 3 N-terminal" evidence="5">
    <location>
        <begin position="32"/>
        <end position="366"/>
    </location>
</feature>
<comment type="similarity">
    <text evidence="1">Belongs to the glycosyl hydrolase 3 family.</text>
</comment>
<dbReference type="GO" id="GO:0004553">
    <property type="term" value="F:hydrolase activity, hydrolyzing O-glycosyl compounds"/>
    <property type="evidence" value="ECO:0007669"/>
    <property type="project" value="InterPro"/>
</dbReference>
<keyword evidence="3" id="KW-0326">Glycosidase</keyword>
<evidence type="ECO:0000259" key="5">
    <source>
        <dbReference type="Pfam" id="PF00933"/>
    </source>
</evidence>
<dbReference type="RefSeq" id="WP_101073550.1">
    <property type="nucleotide sequence ID" value="NZ_PISP01000003.1"/>
</dbReference>
<gene>
    <name evidence="6" type="ORF">CWD77_10605</name>
</gene>
<dbReference type="EMBL" id="PISP01000003">
    <property type="protein sequence ID" value="PKD43076.1"/>
    <property type="molecule type" value="Genomic_DNA"/>
</dbReference>
<dbReference type="InterPro" id="IPR036962">
    <property type="entry name" value="Glyco_hydro_3_N_sf"/>
</dbReference>
<organism evidence="6 7">
    <name type="scientific">Rhodohalobacter barkolensis</name>
    <dbReference type="NCBI Taxonomy" id="2053187"/>
    <lineage>
        <taxon>Bacteria</taxon>
        <taxon>Pseudomonadati</taxon>
        <taxon>Balneolota</taxon>
        <taxon>Balneolia</taxon>
        <taxon>Balneolales</taxon>
        <taxon>Balneolaceae</taxon>
        <taxon>Rhodohalobacter</taxon>
    </lineage>
</organism>
<evidence type="ECO:0000256" key="3">
    <source>
        <dbReference type="ARBA" id="ARBA00023295"/>
    </source>
</evidence>
<name>A0A2N0VFV8_9BACT</name>
<evidence type="ECO:0000313" key="7">
    <source>
        <dbReference type="Proteomes" id="UP000233398"/>
    </source>
</evidence>
<dbReference type="InterPro" id="IPR050226">
    <property type="entry name" value="NagZ_Beta-hexosaminidase"/>
</dbReference>
<protein>
    <submittedName>
        <fullName evidence="6">Glycoside hydrolase family 3</fullName>
    </submittedName>
</protein>
<dbReference type="GO" id="GO:0005975">
    <property type="term" value="P:carbohydrate metabolic process"/>
    <property type="evidence" value="ECO:0007669"/>
    <property type="project" value="InterPro"/>
</dbReference>
<dbReference type="InterPro" id="IPR001764">
    <property type="entry name" value="Glyco_hydro_3_N"/>
</dbReference>
<feature type="chain" id="PRO_5014929526" evidence="4">
    <location>
        <begin position="23"/>
        <end position="374"/>
    </location>
</feature>
<feature type="signal peptide" evidence="4">
    <location>
        <begin position="1"/>
        <end position="22"/>
    </location>
</feature>
<dbReference type="PANTHER" id="PTHR30480">
    <property type="entry name" value="BETA-HEXOSAMINIDASE-RELATED"/>
    <property type="match status" value="1"/>
</dbReference>